<dbReference type="Pfam" id="PF01155">
    <property type="entry name" value="HypA"/>
    <property type="match status" value="1"/>
</dbReference>
<evidence type="ECO:0000313" key="6">
    <source>
        <dbReference type="Proteomes" id="UP000823912"/>
    </source>
</evidence>
<dbReference type="GO" id="GO:0016151">
    <property type="term" value="F:nickel cation binding"/>
    <property type="evidence" value="ECO:0007669"/>
    <property type="project" value="UniProtKB-UniRule"/>
</dbReference>
<keyword evidence="1 4" id="KW-0533">Nickel</keyword>
<protein>
    <recommendedName>
        <fullName evidence="4">Hydrogenase maturation factor HypA</fullName>
    </recommendedName>
</protein>
<comment type="similarity">
    <text evidence="4">Belongs to the HypA/HybF family.</text>
</comment>
<dbReference type="PIRSF" id="PIRSF004761">
    <property type="entry name" value="Hydrgn_mat_HypA"/>
    <property type="match status" value="1"/>
</dbReference>
<reference evidence="5" key="1">
    <citation type="submission" date="2020-10" db="EMBL/GenBank/DDBJ databases">
        <authorList>
            <person name="Gilroy R."/>
        </authorList>
    </citation>
    <scope>NUCLEOTIDE SEQUENCE</scope>
    <source>
        <strain evidence="5">ChiSjej5B23-6657</strain>
    </source>
</reference>
<reference evidence="5" key="2">
    <citation type="journal article" date="2021" name="PeerJ">
        <title>Extensive microbial diversity within the chicken gut microbiome revealed by metagenomics and culture.</title>
        <authorList>
            <person name="Gilroy R."/>
            <person name="Ravi A."/>
            <person name="Getino M."/>
            <person name="Pursley I."/>
            <person name="Horton D.L."/>
            <person name="Alikhan N.F."/>
            <person name="Baker D."/>
            <person name="Gharbi K."/>
            <person name="Hall N."/>
            <person name="Watson M."/>
            <person name="Adriaenssens E.M."/>
            <person name="Foster-Nyarko E."/>
            <person name="Jarju S."/>
            <person name="Secka A."/>
            <person name="Antonio M."/>
            <person name="Oren A."/>
            <person name="Chaudhuri R.R."/>
            <person name="La Ragione R."/>
            <person name="Hildebrand F."/>
            <person name="Pallen M.J."/>
        </authorList>
    </citation>
    <scope>NUCLEOTIDE SEQUENCE</scope>
    <source>
        <strain evidence="5">ChiSjej5B23-6657</strain>
    </source>
</reference>
<feature type="binding site" evidence="4">
    <location>
        <position position="75"/>
    </location>
    <ligand>
        <name>Zn(2+)</name>
        <dbReference type="ChEBI" id="CHEBI:29105"/>
    </ligand>
</feature>
<dbReference type="HAMAP" id="MF_00213">
    <property type="entry name" value="HypA_HybF"/>
    <property type="match status" value="1"/>
</dbReference>
<evidence type="ECO:0000256" key="2">
    <source>
        <dbReference type="ARBA" id="ARBA00022723"/>
    </source>
</evidence>
<evidence type="ECO:0000256" key="3">
    <source>
        <dbReference type="ARBA" id="ARBA00022833"/>
    </source>
</evidence>
<evidence type="ECO:0000256" key="1">
    <source>
        <dbReference type="ARBA" id="ARBA00022596"/>
    </source>
</evidence>
<feature type="binding site" evidence="4">
    <location>
        <position position="91"/>
    </location>
    <ligand>
        <name>Zn(2+)</name>
        <dbReference type="ChEBI" id="CHEBI:29105"/>
    </ligand>
</feature>
<dbReference type="Gene3D" id="3.30.2320.80">
    <property type="match status" value="1"/>
</dbReference>
<gene>
    <name evidence="4" type="primary">hypA</name>
    <name evidence="5" type="ORF">IAA55_03440</name>
</gene>
<comment type="caution">
    <text evidence="5">The sequence shown here is derived from an EMBL/GenBank/DDBJ whole genome shotgun (WGS) entry which is preliminary data.</text>
</comment>
<dbReference type="Proteomes" id="UP000823912">
    <property type="component" value="Unassembled WGS sequence"/>
</dbReference>
<dbReference type="GO" id="GO:0051604">
    <property type="term" value="P:protein maturation"/>
    <property type="evidence" value="ECO:0007669"/>
    <property type="project" value="InterPro"/>
</dbReference>
<accession>A0A9D1E8F8</accession>
<keyword evidence="3 4" id="KW-0862">Zinc</keyword>
<comment type="function">
    <text evidence="4">Involved in the maturation of [NiFe] hydrogenases. Required for nickel insertion into the metal center of the hydrogenase.</text>
</comment>
<feature type="binding site" evidence="4">
    <location>
        <position position="2"/>
    </location>
    <ligand>
        <name>Ni(2+)</name>
        <dbReference type="ChEBI" id="CHEBI:49786"/>
    </ligand>
</feature>
<dbReference type="EMBL" id="DVHM01000053">
    <property type="protein sequence ID" value="HIR70314.1"/>
    <property type="molecule type" value="Genomic_DNA"/>
</dbReference>
<evidence type="ECO:0000313" key="5">
    <source>
        <dbReference type="EMBL" id="HIR70314.1"/>
    </source>
</evidence>
<dbReference type="InterPro" id="IPR000688">
    <property type="entry name" value="HypA/HybF"/>
</dbReference>
<dbReference type="AlphaFoldDB" id="A0A9D1E8F8"/>
<dbReference type="PANTHER" id="PTHR34535:SF3">
    <property type="entry name" value="HYDROGENASE MATURATION FACTOR HYPA"/>
    <property type="match status" value="1"/>
</dbReference>
<evidence type="ECO:0000256" key="4">
    <source>
        <dbReference type="HAMAP-Rule" id="MF_00213"/>
    </source>
</evidence>
<name>A0A9D1E8F8_9FIRM</name>
<dbReference type="PANTHER" id="PTHR34535">
    <property type="entry name" value="HYDROGENASE MATURATION FACTOR HYPA"/>
    <property type="match status" value="1"/>
</dbReference>
<organism evidence="5 6">
    <name type="scientific">Candidatus Pullilachnospira gallistercoris</name>
    <dbReference type="NCBI Taxonomy" id="2840911"/>
    <lineage>
        <taxon>Bacteria</taxon>
        <taxon>Bacillati</taxon>
        <taxon>Bacillota</taxon>
        <taxon>Clostridia</taxon>
        <taxon>Lachnospirales</taxon>
        <taxon>Lachnospiraceae</taxon>
        <taxon>Lachnospiraceae incertae sedis</taxon>
        <taxon>Candidatus Pullilachnospira</taxon>
    </lineage>
</organism>
<dbReference type="GO" id="GO:0008270">
    <property type="term" value="F:zinc ion binding"/>
    <property type="evidence" value="ECO:0007669"/>
    <property type="project" value="UniProtKB-UniRule"/>
</dbReference>
<sequence>MHELGVAFRVIDTVKDVARENDLTQIHSVTLELGEVSTVIESYLQNCWKWAVKREGEMLEDTLLVVETIPAVTYCEDCRRTYDTVAHGKICPHCGSEHTYLIQGNEFNIKEIEGC</sequence>
<feature type="binding site" evidence="4">
    <location>
        <position position="78"/>
    </location>
    <ligand>
        <name>Zn(2+)</name>
        <dbReference type="ChEBI" id="CHEBI:29105"/>
    </ligand>
</feature>
<keyword evidence="2 4" id="KW-0479">Metal-binding</keyword>
<feature type="binding site" evidence="4">
    <location>
        <position position="94"/>
    </location>
    <ligand>
        <name>Zn(2+)</name>
        <dbReference type="ChEBI" id="CHEBI:29105"/>
    </ligand>
</feature>
<proteinExistence type="inferred from homology"/>